<sequence>MIMCTEALVEFNNNNTELRTIDPKGISRSFHHNFKVTRKAAVTISPRFSHYKKIFSSYDVHIFETQCHNKHYLVFKSNSCLMWICKMWCQG</sequence>
<gene>
    <name evidence="1" type="ORF">CISIN_1g046894mg</name>
</gene>
<evidence type="ECO:0000313" key="1">
    <source>
        <dbReference type="EMBL" id="KDO42370.1"/>
    </source>
</evidence>
<proteinExistence type="predicted"/>
<keyword evidence="2" id="KW-1185">Reference proteome</keyword>
<dbReference type="EMBL" id="KK785486">
    <property type="protein sequence ID" value="KDO42370.1"/>
    <property type="molecule type" value="Genomic_DNA"/>
</dbReference>
<dbReference type="AlphaFoldDB" id="A0A067DLC0"/>
<accession>A0A067DLC0</accession>
<reference evidence="1 2" key="1">
    <citation type="submission" date="2014-04" db="EMBL/GenBank/DDBJ databases">
        <authorList>
            <consortium name="International Citrus Genome Consortium"/>
            <person name="Gmitter F."/>
            <person name="Chen C."/>
            <person name="Farmerie W."/>
            <person name="Harkins T."/>
            <person name="Desany B."/>
            <person name="Mohiuddin M."/>
            <person name="Kodira C."/>
            <person name="Borodovsky M."/>
            <person name="Lomsadze A."/>
            <person name="Burns P."/>
            <person name="Jenkins J."/>
            <person name="Prochnik S."/>
            <person name="Shu S."/>
            <person name="Chapman J."/>
            <person name="Pitluck S."/>
            <person name="Schmutz J."/>
            <person name="Rokhsar D."/>
        </authorList>
    </citation>
    <scope>NUCLEOTIDE SEQUENCE</scope>
</reference>
<evidence type="ECO:0000313" key="2">
    <source>
        <dbReference type="Proteomes" id="UP000027120"/>
    </source>
</evidence>
<organism evidence="1 2">
    <name type="scientific">Citrus sinensis</name>
    <name type="common">Sweet orange</name>
    <name type="synonym">Citrus aurantium var. sinensis</name>
    <dbReference type="NCBI Taxonomy" id="2711"/>
    <lineage>
        <taxon>Eukaryota</taxon>
        <taxon>Viridiplantae</taxon>
        <taxon>Streptophyta</taxon>
        <taxon>Embryophyta</taxon>
        <taxon>Tracheophyta</taxon>
        <taxon>Spermatophyta</taxon>
        <taxon>Magnoliopsida</taxon>
        <taxon>eudicotyledons</taxon>
        <taxon>Gunneridae</taxon>
        <taxon>Pentapetalae</taxon>
        <taxon>rosids</taxon>
        <taxon>malvids</taxon>
        <taxon>Sapindales</taxon>
        <taxon>Rutaceae</taxon>
        <taxon>Aurantioideae</taxon>
        <taxon>Citrus</taxon>
    </lineage>
</organism>
<dbReference type="Proteomes" id="UP000027120">
    <property type="component" value="Unassembled WGS sequence"/>
</dbReference>
<name>A0A067DLC0_CITSI</name>
<protein>
    <submittedName>
        <fullName evidence="1">Uncharacterized protein</fullName>
    </submittedName>
</protein>